<accession>A0A6J8D4D0</accession>
<dbReference type="InterPro" id="IPR011042">
    <property type="entry name" value="6-blade_b-propeller_TolB-like"/>
</dbReference>
<proteinExistence type="predicted"/>
<keyword evidence="2" id="KW-1185">Reference proteome</keyword>
<protein>
    <recommendedName>
        <fullName evidence="3">TRIM2_3</fullName>
    </recommendedName>
</protein>
<evidence type="ECO:0000313" key="2">
    <source>
        <dbReference type="Proteomes" id="UP000507470"/>
    </source>
</evidence>
<dbReference type="EMBL" id="CACVKT020006795">
    <property type="protein sequence ID" value="CAC5403578.1"/>
    <property type="molecule type" value="Genomic_DNA"/>
</dbReference>
<organism evidence="1 2">
    <name type="scientific">Mytilus coruscus</name>
    <name type="common">Sea mussel</name>
    <dbReference type="NCBI Taxonomy" id="42192"/>
    <lineage>
        <taxon>Eukaryota</taxon>
        <taxon>Metazoa</taxon>
        <taxon>Spiralia</taxon>
        <taxon>Lophotrochozoa</taxon>
        <taxon>Mollusca</taxon>
        <taxon>Bivalvia</taxon>
        <taxon>Autobranchia</taxon>
        <taxon>Pteriomorphia</taxon>
        <taxon>Mytilida</taxon>
        <taxon>Mytiloidea</taxon>
        <taxon>Mytilidae</taxon>
        <taxon>Mytilinae</taxon>
        <taxon>Mytilus</taxon>
    </lineage>
</organism>
<dbReference type="Gene3D" id="2.120.10.30">
    <property type="entry name" value="TolB, C-terminal domain"/>
    <property type="match status" value="1"/>
</dbReference>
<dbReference type="AlphaFoldDB" id="A0A6J8D4D0"/>
<dbReference type="Proteomes" id="UP000507470">
    <property type="component" value="Unassembled WGS sequence"/>
</dbReference>
<evidence type="ECO:0000313" key="1">
    <source>
        <dbReference type="EMBL" id="CAC5403578.1"/>
    </source>
</evidence>
<name>A0A6J8D4D0_MYTCO</name>
<sequence length="229" mass="26127">MDGRVIVVYWNYKVNLLTSDGKVQKQLPISCGVSRVTQINQNTLAISYTYKKAIKIFNIEKETITKVITLDKECRGLAFSNNSLAVCLSCDEICIIDLEGNTLKKIKVSSKSYLENLVYFNDRLIYSDFHGEAVYCIGVSGTPIWEYKHLSIYRPFGLCTDIYGNVFVKDCYSHRTIVISKDGRDSKILLGEEDGLYHPKCICLKDNESYGFICNDIGRHFTKFNIAYE</sequence>
<dbReference type="SUPFAM" id="SSF101898">
    <property type="entry name" value="NHL repeat"/>
    <property type="match status" value="1"/>
</dbReference>
<dbReference type="OrthoDB" id="10039644at2759"/>
<gene>
    <name evidence="1" type="ORF">MCOR_37456</name>
</gene>
<evidence type="ECO:0008006" key="3">
    <source>
        <dbReference type="Google" id="ProtNLM"/>
    </source>
</evidence>
<reference evidence="1 2" key="1">
    <citation type="submission" date="2020-06" db="EMBL/GenBank/DDBJ databases">
        <authorList>
            <person name="Li R."/>
            <person name="Bekaert M."/>
        </authorList>
    </citation>
    <scope>NUCLEOTIDE SEQUENCE [LARGE SCALE GENOMIC DNA]</scope>
    <source>
        <strain evidence="2">wild</strain>
    </source>
</reference>